<protein>
    <submittedName>
        <fullName evidence="3">HD domain-containing protein</fullName>
    </submittedName>
</protein>
<dbReference type="AlphaFoldDB" id="A0A1M5Z9I7"/>
<dbReference type="SUPFAM" id="SSF109604">
    <property type="entry name" value="HD-domain/PDEase-like"/>
    <property type="match status" value="1"/>
</dbReference>
<dbReference type="Gene3D" id="1.10.3210.10">
    <property type="entry name" value="Hypothetical protein af1432"/>
    <property type="match status" value="1"/>
</dbReference>
<organism evidence="3 4">
    <name type="scientific">Sporanaerobacter acetigenes DSM 13106</name>
    <dbReference type="NCBI Taxonomy" id="1123281"/>
    <lineage>
        <taxon>Bacteria</taxon>
        <taxon>Bacillati</taxon>
        <taxon>Bacillota</taxon>
        <taxon>Tissierellia</taxon>
        <taxon>Tissierellales</taxon>
        <taxon>Sporanaerobacteraceae</taxon>
        <taxon>Sporanaerobacter</taxon>
    </lineage>
</organism>
<dbReference type="EMBL" id="FQXR01000026">
    <property type="protein sequence ID" value="SHI20891.1"/>
    <property type="molecule type" value="Genomic_DNA"/>
</dbReference>
<evidence type="ECO:0000259" key="2">
    <source>
        <dbReference type="PROSITE" id="PS51831"/>
    </source>
</evidence>
<proteinExistence type="predicted"/>
<keyword evidence="4" id="KW-1185">Reference proteome</keyword>
<reference evidence="3 4" key="1">
    <citation type="submission" date="2016-11" db="EMBL/GenBank/DDBJ databases">
        <authorList>
            <person name="Jaros S."/>
            <person name="Januszkiewicz K."/>
            <person name="Wedrychowicz H."/>
        </authorList>
    </citation>
    <scope>NUCLEOTIDE SEQUENCE [LARGE SCALE GENOMIC DNA]</scope>
    <source>
        <strain evidence="3 4">DSM 13106</strain>
    </source>
</reference>
<dbReference type="NCBIfam" id="TIGR00277">
    <property type="entry name" value="HDIG"/>
    <property type="match status" value="1"/>
</dbReference>
<name>A0A1M5Z9I7_9FIRM</name>
<evidence type="ECO:0000313" key="3">
    <source>
        <dbReference type="EMBL" id="SHI20891.1"/>
    </source>
</evidence>
<dbReference type="STRING" id="1123281.SAMN02745180_02881"/>
<sequence>MENIISLTKEFLWNTLNKSMNIDDIEKKYRYEHSLRVSHIGKQISKVEGADTFIVEIGCLLHYVGKFQTEVNRDHGRVSAKVAKVFLETLNLSNKQIDDICYAIAVHVDGEAGYSYEETLESKIVTDSDNIDRFGAYRIYQSLDWDNIKQLKIEETYEKISNRIKSLEKLVEGYDLQTVEGTRLFKDNIKFQIQFYNRYLLELENTLIELNH</sequence>
<dbReference type="Pfam" id="PF01966">
    <property type="entry name" value="HD"/>
    <property type="match status" value="1"/>
</dbReference>
<dbReference type="RefSeq" id="WP_072745468.1">
    <property type="nucleotide sequence ID" value="NZ_FQXR01000026.1"/>
</dbReference>
<dbReference type="InterPro" id="IPR006674">
    <property type="entry name" value="HD_domain"/>
</dbReference>
<dbReference type="CDD" id="cd00077">
    <property type="entry name" value="HDc"/>
    <property type="match status" value="1"/>
</dbReference>
<dbReference type="OrthoDB" id="8478129at2"/>
<feature type="domain" description="HD" evidence="2">
    <location>
        <begin position="30"/>
        <end position="134"/>
    </location>
</feature>
<evidence type="ECO:0000313" key="4">
    <source>
        <dbReference type="Proteomes" id="UP000184389"/>
    </source>
</evidence>
<dbReference type="PROSITE" id="PS51831">
    <property type="entry name" value="HD"/>
    <property type="match status" value="1"/>
</dbReference>
<dbReference type="SMART" id="SM00471">
    <property type="entry name" value="HDc"/>
    <property type="match status" value="1"/>
</dbReference>
<feature type="coiled-coil region" evidence="1">
    <location>
        <begin position="150"/>
        <end position="177"/>
    </location>
</feature>
<evidence type="ECO:0000256" key="1">
    <source>
        <dbReference type="SAM" id="Coils"/>
    </source>
</evidence>
<accession>A0A1M5Z9I7</accession>
<dbReference type="InterPro" id="IPR003607">
    <property type="entry name" value="HD/PDEase_dom"/>
</dbReference>
<gene>
    <name evidence="3" type="ORF">SAMN02745180_02881</name>
</gene>
<dbReference type="InterPro" id="IPR006675">
    <property type="entry name" value="HDIG_dom"/>
</dbReference>
<keyword evidence="1" id="KW-0175">Coiled coil</keyword>
<dbReference type="Proteomes" id="UP000184389">
    <property type="component" value="Unassembled WGS sequence"/>
</dbReference>